<reference evidence="2 3" key="1">
    <citation type="journal article" date="2024" name="Nat. Commun.">
        <title>Phylogenomics reveals the evolutionary origins of lichenization in chlorophyte algae.</title>
        <authorList>
            <person name="Puginier C."/>
            <person name="Libourel C."/>
            <person name="Otte J."/>
            <person name="Skaloud P."/>
            <person name="Haon M."/>
            <person name="Grisel S."/>
            <person name="Petersen M."/>
            <person name="Berrin J.G."/>
            <person name="Delaux P.M."/>
            <person name="Dal Grande F."/>
            <person name="Keller J."/>
        </authorList>
    </citation>
    <scope>NUCLEOTIDE SEQUENCE [LARGE SCALE GENOMIC DNA]</scope>
    <source>
        <strain evidence="2 3">SAG 2145</strain>
    </source>
</reference>
<dbReference type="EMBL" id="JALJOS010000004">
    <property type="protein sequence ID" value="KAK9840057.1"/>
    <property type="molecule type" value="Genomic_DNA"/>
</dbReference>
<feature type="region of interest" description="Disordered" evidence="1">
    <location>
        <begin position="151"/>
        <end position="265"/>
    </location>
</feature>
<feature type="region of interest" description="Disordered" evidence="1">
    <location>
        <begin position="123"/>
        <end position="142"/>
    </location>
</feature>
<feature type="region of interest" description="Disordered" evidence="1">
    <location>
        <begin position="70"/>
        <end position="94"/>
    </location>
</feature>
<gene>
    <name evidence="2" type="ORF">WJX74_002707</name>
</gene>
<dbReference type="InterPro" id="IPR011993">
    <property type="entry name" value="PH-like_dom_sf"/>
</dbReference>
<evidence type="ECO:0008006" key="4">
    <source>
        <dbReference type="Google" id="ProtNLM"/>
    </source>
</evidence>
<feature type="compositionally biased region" description="Polar residues" evidence="1">
    <location>
        <begin position="218"/>
        <end position="238"/>
    </location>
</feature>
<keyword evidence="3" id="KW-1185">Reference proteome</keyword>
<dbReference type="AlphaFoldDB" id="A0AAW1S1Y2"/>
<evidence type="ECO:0000256" key="1">
    <source>
        <dbReference type="SAM" id="MobiDB-lite"/>
    </source>
</evidence>
<dbReference type="Gene3D" id="2.30.29.30">
    <property type="entry name" value="Pleckstrin-homology domain (PH domain)/Phosphotyrosine-binding domain (PTB)"/>
    <property type="match status" value="1"/>
</dbReference>
<evidence type="ECO:0000313" key="2">
    <source>
        <dbReference type="EMBL" id="KAK9840057.1"/>
    </source>
</evidence>
<protein>
    <recommendedName>
        <fullName evidence="4">RanBD1 domain-containing protein</fullName>
    </recommendedName>
</protein>
<proteinExistence type="predicted"/>
<sequence>MTKRKEVYGLQSDTDEERFSKFKQSKKELNQSFLSWAQQQFFSHPDGNWDEGTVQYLRRSKQLAADLLKDSNHKDSSLPAEGGSGHRKLSNVPQSAAAVNGGSLTFGASSSAAPSFSFGASGFGGTTSSAGGSPGTTAAAPLFGTGSSLFGSSSSAAAPSRSDAQPSTGGGLSLFGTSAASFSQPAAPLSFNFGGAPRPSTSSSAPDDCKPALPAFSFPSSGTAQHSFPSSAMPSTSGRFGALAEGGAEADEAEADEDAGDDDIKGEVAMDAESEYLFKDTAKLSVFAPDKPKKWEERGQGVFTIRRSKASETGAKAADPFAVFTTETGRILVSARLHPGPVPAKEGKRKVQLRFPLMFSKGEGQPVQPHNVLLAASNESQADALIGVLEQHMPSPAGH</sequence>
<name>A0AAW1S1Y2_9CHLO</name>
<accession>A0AAW1S1Y2</accession>
<dbReference type="SUPFAM" id="SSF50729">
    <property type="entry name" value="PH domain-like"/>
    <property type="match status" value="1"/>
</dbReference>
<comment type="caution">
    <text evidence="2">The sequence shown here is derived from an EMBL/GenBank/DDBJ whole genome shotgun (WGS) entry which is preliminary data.</text>
</comment>
<feature type="compositionally biased region" description="Acidic residues" evidence="1">
    <location>
        <begin position="248"/>
        <end position="261"/>
    </location>
</feature>
<feature type="compositionally biased region" description="Low complexity" evidence="1">
    <location>
        <begin position="151"/>
        <end position="167"/>
    </location>
</feature>
<dbReference type="Proteomes" id="UP001438707">
    <property type="component" value="Unassembled WGS sequence"/>
</dbReference>
<evidence type="ECO:0000313" key="3">
    <source>
        <dbReference type="Proteomes" id="UP001438707"/>
    </source>
</evidence>
<organism evidence="2 3">
    <name type="scientific">Apatococcus lobatus</name>
    <dbReference type="NCBI Taxonomy" id="904363"/>
    <lineage>
        <taxon>Eukaryota</taxon>
        <taxon>Viridiplantae</taxon>
        <taxon>Chlorophyta</taxon>
        <taxon>core chlorophytes</taxon>
        <taxon>Trebouxiophyceae</taxon>
        <taxon>Chlorellales</taxon>
        <taxon>Chlorellaceae</taxon>
        <taxon>Apatococcus</taxon>
    </lineage>
</organism>